<proteinExistence type="predicted"/>
<name>A0A165FKF0_9NEIS</name>
<protein>
    <submittedName>
        <fullName evidence="1">Uncharacterized protein</fullName>
    </submittedName>
</protein>
<comment type="caution">
    <text evidence="1">The sequence shown here is derived from an EMBL/GenBank/DDBJ whole genome shotgun (WGS) entry which is preliminary data.</text>
</comment>
<organism evidence="1 2">
    <name type="scientific">Crenobacter luteus</name>
    <dbReference type="NCBI Taxonomy" id="1452487"/>
    <lineage>
        <taxon>Bacteria</taxon>
        <taxon>Pseudomonadati</taxon>
        <taxon>Pseudomonadota</taxon>
        <taxon>Betaproteobacteria</taxon>
        <taxon>Neisseriales</taxon>
        <taxon>Neisseriaceae</taxon>
        <taxon>Crenobacter</taxon>
    </lineage>
</organism>
<dbReference type="AlphaFoldDB" id="A0A165FKF0"/>
<keyword evidence="2" id="KW-1185">Reference proteome</keyword>
<dbReference type="Proteomes" id="UP000076625">
    <property type="component" value="Unassembled WGS sequence"/>
</dbReference>
<sequence length="239" mass="27095">MLDDGKIDRLTPSAAELAFLWWFIQGSIMDADVRNGMLRAWGLCERHTLTWLRVEAAWRHAYLHGPAVFYLDLMEHAERTFVRWGRVSVRWLARRLCTEGVCHLCAMTSAPPSTADRLDPRLLCGQDAGPLRAFMRETEPDWRPFVCGVCAGSSGLARCRRHLCDDLARAGAATLPRQREAVETMAARLARYDASFQWELRGSDRREDRAALICAAGWSAGWRDLLAFYDVEIRQGVPS</sequence>
<evidence type="ECO:0000313" key="1">
    <source>
        <dbReference type="EMBL" id="KZE33552.1"/>
    </source>
</evidence>
<dbReference type="OrthoDB" id="4923777at2"/>
<reference evidence="2" key="1">
    <citation type="submission" date="2016-01" db="EMBL/GenBank/DDBJ databases">
        <title>Draft genome of Chromobacterium sp. F49.</title>
        <authorList>
            <person name="Hong K.W."/>
        </authorList>
    </citation>
    <scope>NUCLEOTIDE SEQUENCE [LARGE SCALE GENOMIC DNA]</scope>
    <source>
        <strain evidence="2">CN10</strain>
    </source>
</reference>
<gene>
    <name evidence="1" type="ORF">AVW16_08430</name>
</gene>
<accession>A0A165FKF0</accession>
<evidence type="ECO:0000313" key="2">
    <source>
        <dbReference type="Proteomes" id="UP000076625"/>
    </source>
</evidence>
<dbReference type="RefSeq" id="WP_066610948.1">
    <property type="nucleotide sequence ID" value="NZ_LQQU01000013.1"/>
</dbReference>
<dbReference type="STRING" id="1452487.AVW16_08430"/>
<dbReference type="EMBL" id="LQQU01000013">
    <property type="protein sequence ID" value="KZE33552.1"/>
    <property type="molecule type" value="Genomic_DNA"/>
</dbReference>